<dbReference type="KEGG" id="cput:CONPUDRAFT_140303"/>
<evidence type="ECO:0000313" key="5">
    <source>
        <dbReference type="Proteomes" id="UP000053558"/>
    </source>
</evidence>
<dbReference type="InterPro" id="IPR045339">
    <property type="entry name" value="DUF6534"/>
</dbReference>
<feature type="transmembrane region" description="Helical" evidence="2">
    <location>
        <begin position="82"/>
        <end position="104"/>
    </location>
</feature>
<dbReference type="Proteomes" id="UP000053558">
    <property type="component" value="Unassembled WGS sequence"/>
</dbReference>
<feature type="transmembrane region" description="Helical" evidence="2">
    <location>
        <begin position="198"/>
        <end position="219"/>
    </location>
</feature>
<evidence type="ECO:0000259" key="3">
    <source>
        <dbReference type="Pfam" id="PF20152"/>
    </source>
</evidence>
<dbReference type="RefSeq" id="XP_007774970.1">
    <property type="nucleotide sequence ID" value="XM_007776780.1"/>
</dbReference>
<dbReference type="GeneID" id="19201493"/>
<feature type="region of interest" description="Disordered" evidence="1">
    <location>
        <begin position="299"/>
        <end position="341"/>
    </location>
</feature>
<evidence type="ECO:0000313" key="4">
    <source>
        <dbReference type="EMBL" id="EIW74912.1"/>
    </source>
</evidence>
<evidence type="ECO:0000256" key="2">
    <source>
        <dbReference type="SAM" id="Phobius"/>
    </source>
</evidence>
<accession>A0A5M3M6B2</accession>
<feature type="transmembrane region" description="Helical" evidence="2">
    <location>
        <begin position="116"/>
        <end position="142"/>
    </location>
</feature>
<feature type="domain" description="DUF6534" evidence="3">
    <location>
        <begin position="163"/>
        <end position="248"/>
    </location>
</feature>
<reference evidence="5" key="1">
    <citation type="journal article" date="2012" name="Science">
        <title>The Paleozoic origin of enzymatic lignin decomposition reconstructed from 31 fungal genomes.</title>
        <authorList>
            <person name="Floudas D."/>
            <person name="Binder M."/>
            <person name="Riley R."/>
            <person name="Barry K."/>
            <person name="Blanchette R.A."/>
            <person name="Henrissat B."/>
            <person name="Martinez A.T."/>
            <person name="Otillar R."/>
            <person name="Spatafora J.W."/>
            <person name="Yadav J.S."/>
            <person name="Aerts A."/>
            <person name="Benoit I."/>
            <person name="Boyd A."/>
            <person name="Carlson A."/>
            <person name="Copeland A."/>
            <person name="Coutinho P.M."/>
            <person name="de Vries R.P."/>
            <person name="Ferreira P."/>
            <person name="Findley K."/>
            <person name="Foster B."/>
            <person name="Gaskell J."/>
            <person name="Glotzer D."/>
            <person name="Gorecki P."/>
            <person name="Heitman J."/>
            <person name="Hesse C."/>
            <person name="Hori C."/>
            <person name="Igarashi K."/>
            <person name="Jurgens J.A."/>
            <person name="Kallen N."/>
            <person name="Kersten P."/>
            <person name="Kohler A."/>
            <person name="Kuees U."/>
            <person name="Kumar T.K.A."/>
            <person name="Kuo A."/>
            <person name="LaButti K."/>
            <person name="Larrondo L.F."/>
            <person name="Lindquist E."/>
            <person name="Ling A."/>
            <person name="Lombard V."/>
            <person name="Lucas S."/>
            <person name="Lundell T."/>
            <person name="Martin R."/>
            <person name="McLaughlin D.J."/>
            <person name="Morgenstern I."/>
            <person name="Morin E."/>
            <person name="Murat C."/>
            <person name="Nagy L.G."/>
            <person name="Nolan M."/>
            <person name="Ohm R.A."/>
            <person name="Patyshakuliyeva A."/>
            <person name="Rokas A."/>
            <person name="Ruiz-Duenas F.J."/>
            <person name="Sabat G."/>
            <person name="Salamov A."/>
            <person name="Samejima M."/>
            <person name="Schmutz J."/>
            <person name="Slot J.C."/>
            <person name="St John F."/>
            <person name="Stenlid J."/>
            <person name="Sun H."/>
            <person name="Sun S."/>
            <person name="Syed K."/>
            <person name="Tsang A."/>
            <person name="Wiebenga A."/>
            <person name="Young D."/>
            <person name="Pisabarro A."/>
            <person name="Eastwood D.C."/>
            <person name="Martin F."/>
            <person name="Cullen D."/>
            <person name="Grigoriev I.V."/>
            <person name="Hibbett D.S."/>
        </authorList>
    </citation>
    <scope>NUCLEOTIDE SEQUENCE [LARGE SCALE GENOMIC DNA]</scope>
    <source>
        <strain evidence="5">RWD-64-598 SS2</strain>
    </source>
</reference>
<keyword evidence="2" id="KW-1133">Transmembrane helix</keyword>
<feature type="transmembrane region" description="Helical" evidence="2">
    <location>
        <begin position="154"/>
        <end position="177"/>
    </location>
</feature>
<protein>
    <recommendedName>
        <fullName evidence="3">DUF6534 domain-containing protein</fullName>
    </recommendedName>
</protein>
<proteinExistence type="predicted"/>
<dbReference type="Pfam" id="PF20152">
    <property type="entry name" value="DUF6534"/>
    <property type="match status" value="1"/>
</dbReference>
<dbReference type="AlphaFoldDB" id="A0A5M3M6B2"/>
<keyword evidence="2" id="KW-0812">Transmembrane</keyword>
<dbReference type="PANTHER" id="PTHR40465">
    <property type="entry name" value="CHROMOSOME 1, WHOLE GENOME SHOTGUN SEQUENCE"/>
    <property type="match status" value="1"/>
</dbReference>
<keyword evidence="2" id="KW-0472">Membrane</keyword>
<dbReference type="OrthoDB" id="2562493at2759"/>
<dbReference type="EMBL" id="JH711590">
    <property type="protein sequence ID" value="EIW74912.1"/>
    <property type="molecule type" value="Genomic_DNA"/>
</dbReference>
<comment type="caution">
    <text evidence="4">The sequence shown here is derived from an EMBL/GenBank/DDBJ whole genome shotgun (WGS) entry which is preliminary data.</text>
</comment>
<dbReference type="PANTHER" id="PTHR40465:SF1">
    <property type="entry name" value="DUF6534 DOMAIN-CONTAINING PROTEIN"/>
    <property type="match status" value="1"/>
</dbReference>
<sequence length="341" mass="38211">MGQYDTSVGLMLIGVFFNTYLYGLVTYQFLCYWRAYYSDRLALRAMIMFLFALDTFHAATVIWMSWFYLVQNFANPVALGEALWPYTFTPIATAFAAVVTQVYLAWRIWKLSESNVLFGISLLLVAPSFILGCMCGIRAWMIHIMAQLAAIDNIVTGWLITQVMADIFITGTLAAILARSKTGFKRTDSVLNRLIRGAIQTGLFASIFSIGCLVSFLAWPTTQLYGMFAIPVGRIYTNTLLDTLLSRKELRKEMFGNMDTIATTNAEGPRTQSAFAFAHTEDTATGMSVPVPLSELRKMQQEMDSQNSDDREGSISVDGHGSRRDERNDMPLDGKRETLTV</sequence>
<name>A0A5M3M6B2_CONPW</name>
<evidence type="ECO:0000256" key="1">
    <source>
        <dbReference type="SAM" id="MobiDB-lite"/>
    </source>
</evidence>
<feature type="compositionally biased region" description="Basic and acidic residues" evidence="1">
    <location>
        <begin position="320"/>
        <end position="341"/>
    </location>
</feature>
<feature type="transmembrane region" description="Helical" evidence="2">
    <location>
        <begin position="12"/>
        <end position="33"/>
    </location>
</feature>
<organism evidence="4 5">
    <name type="scientific">Coniophora puteana (strain RWD-64-598)</name>
    <name type="common">Brown rot fungus</name>
    <dbReference type="NCBI Taxonomy" id="741705"/>
    <lineage>
        <taxon>Eukaryota</taxon>
        <taxon>Fungi</taxon>
        <taxon>Dikarya</taxon>
        <taxon>Basidiomycota</taxon>
        <taxon>Agaricomycotina</taxon>
        <taxon>Agaricomycetes</taxon>
        <taxon>Agaricomycetidae</taxon>
        <taxon>Boletales</taxon>
        <taxon>Coniophorineae</taxon>
        <taxon>Coniophoraceae</taxon>
        <taxon>Coniophora</taxon>
    </lineage>
</organism>
<feature type="transmembrane region" description="Helical" evidence="2">
    <location>
        <begin position="45"/>
        <end position="70"/>
    </location>
</feature>
<dbReference type="OMA" id="MIHIMAQ"/>
<gene>
    <name evidence="4" type="ORF">CONPUDRAFT_140303</name>
</gene>
<keyword evidence="5" id="KW-1185">Reference proteome</keyword>